<keyword evidence="2" id="KW-1185">Reference proteome</keyword>
<evidence type="ECO:0000313" key="3">
    <source>
        <dbReference type="RefSeq" id="XP_026547257.1"/>
    </source>
</evidence>
<evidence type="ECO:0000313" key="2">
    <source>
        <dbReference type="Proteomes" id="UP000504612"/>
    </source>
</evidence>
<accession>A0A6J1VVY8</accession>
<evidence type="ECO:0000256" key="1">
    <source>
        <dbReference type="SAM" id="SignalP"/>
    </source>
</evidence>
<dbReference type="AlphaFoldDB" id="A0A6J1VVY8"/>
<gene>
    <name evidence="3" type="primary">IL7</name>
</gene>
<organism evidence="2 3">
    <name type="scientific">Notechis scutatus</name>
    <name type="common">mainland tiger snake</name>
    <dbReference type="NCBI Taxonomy" id="8663"/>
    <lineage>
        <taxon>Eukaryota</taxon>
        <taxon>Metazoa</taxon>
        <taxon>Chordata</taxon>
        <taxon>Craniata</taxon>
        <taxon>Vertebrata</taxon>
        <taxon>Euteleostomi</taxon>
        <taxon>Lepidosauria</taxon>
        <taxon>Squamata</taxon>
        <taxon>Bifurcata</taxon>
        <taxon>Unidentata</taxon>
        <taxon>Episquamata</taxon>
        <taxon>Toxicofera</taxon>
        <taxon>Serpentes</taxon>
        <taxon>Colubroidea</taxon>
        <taxon>Elapidae</taxon>
        <taxon>Hydrophiinae</taxon>
        <taxon>Notechis</taxon>
    </lineage>
</organism>
<sequence>MILPLFLVLAPEASSDNMTEIRKAYDNLLVGMISHLEELISENITSSCNLNKRYHSFENANITFLTSCLKKKANCTKFASLKTGMNEVSELTTKILKKTDYTLQPVNLTINQPHRCCRQCRKIIRNFDNHTLCCLKNVVSALSSWWKRFLYYGFIPTGIK</sequence>
<dbReference type="GeneID" id="113428936"/>
<protein>
    <submittedName>
        <fullName evidence="3">Interleukin-7 isoform X2</fullName>
    </submittedName>
</protein>
<dbReference type="Proteomes" id="UP000504612">
    <property type="component" value="Unplaced"/>
</dbReference>
<proteinExistence type="predicted"/>
<dbReference type="CTD" id="3574"/>
<keyword evidence="1" id="KW-0732">Signal</keyword>
<name>A0A6J1VVY8_9SAUR</name>
<reference evidence="3" key="1">
    <citation type="submission" date="2025-08" db="UniProtKB">
        <authorList>
            <consortium name="RefSeq"/>
        </authorList>
    </citation>
    <scope>IDENTIFICATION</scope>
</reference>
<feature type="chain" id="PRO_5026936651" evidence="1">
    <location>
        <begin position="16"/>
        <end position="160"/>
    </location>
</feature>
<feature type="signal peptide" evidence="1">
    <location>
        <begin position="1"/>
        <end position="15"/>
    </location>
</feature>
<dbReference type="RefSeq" id="XP_026547257.1">
    <property type="nucleotide sequence ID" value="XM_026691472.1"/>
</dbReference>